<evidence type="ECO:0000313" key="3">
    <source>
        <dbReference type="EMBL" id="KAB1219353.1"/>
    </source>
</evidence>
<dbReference type="PROSITE" id="PS50222">
    <property type="entry name" value="EF_HAND_2"/>
    <property type="match status" value="1"/>
</dbReference>
<keyword evidence="1" id="KW-0106">Calcium</keyword>
<keyword evidence="4" id="KW-1185">Reference proteome</keyword>
<dbReference type="Gene3D" id="1.10.238.10">
    <property type="entry name" value="EF-hand"/>
    <property type="match status" value="1"/>
</dbReference>
<evidence type="ECO:0000259" key="2">
    <source>
        <dbReference type="PROSITE" id="PS50222"/>
    </source>
</evidence>
<sequence>MEELHMAATAYYHNASGELQELAQDFFHSMDLNGDRQITFDELAAFFRHWGYHLSPNLFISLDRNRDGVLDFWEVLTLYYIMKTRLHCIQCRVCLMGQYFTCVKCFDSGGDTYDLCARCYREQRYQHRHHSFLDSYLLLRSMRGLAAGGTNLDQALVHRPVPDPPVNRRALVHRPVPDPPVNRRLQYLWRAFKALEVALGAANLVASCSIM</sequence>
<dbReference type="SUPFAM" id="SSF47473">
    <property type="entry name" value="EF-hand"/>
    <property type="match status" value="1"/>
</dbReference>
<evidence type="ECO:0000313" key="4">
    <source>
        <dbReference type="Proteomes" id="UP000516437"/>
    </source>
</evidence>
<dbReference type="OrthoDB" id="8785703at2759"/>
<gene>
    <name evidence="3" type="ORF">CJ030_MR3G001164</name>
</gene>
<evidence type="ECO:0000256" key="1">
    <source>
        <dbReference type="ARBA" id="ARBA00022837"/>
    </source>
</evidence>
<dbReference type="InterPro" id="IPR018247">
    <property type="entry name" value="EF_Hand_1_Ca_BS"/>
</dbReference>
<protein>
    <recommendedName>
        <fullName evidence="2">EF-hand domain-containing protein</fullName>
    </recommendedName>
</protein>
<dbReference type="CDD" id="cd00051">
    <property type="entry name" value="EFh"/>
    <property type="match status" value="1"/>
</dbReference>
<dbReference type="AlphaFoldDB" id="A0A6A1W386"/>
<proteinExistence type="predicted"/>
<reference evidence="3 4" key="1">
    <citation type="journal article" date="2019" name="Plant Biotechnol. J.">
        <title>The red bayberry genome and genetic basis of sex determination.</title>
        <authorList>
            <person name="Jia H.M."/>
            <person name="Jia H.J."/>
            <person name="Cai Q.L."/>
            <person name="Wang Y."/>
            <person name="Zhao H.B."/>
            <person name="Yang W.F."/>
            <person name="Wang G.Y."/>
            <person name="Li Y.H."/>
            <person name="Zhan D.L."/>
            <person name="Shen Y.T."/>
            <person name="Niu Q.F."/>
            <person name="Chang L."/>
            <person name="Qiu J."/>
            <person name="Zhao L."/>
            <person name="Xie H.B."/>
            <person name="Fu W.Y."/>
            <person name="Jin J."/>
            <person name="Li X.W."/>
            <person name="Jiao Y."/>
            <person name="Zhou C.C."/>
            <person name="Tu T."/>
            <person name="Chai C.Y."/>
            <person name="Gao J.L."/>
            <person name="Fan L.J."/>
            <person name="van de Weg E."/>
            <person name="Wang J.Y."/>
            <person name="Gao Z.S."/>
        </authorList>
    </citation>
    <scope>NUCLEOTIDE SEQUENCE [LARGE SCALE GENOMIC DNA]</scope>
    <source>
        <tissue evidence="3">Leaves</tissue>
    </source>
</reference>
<name>A0A6A1W386_9ROSI</name>
<organism evidence="3 4">
    <name type="scientific">Morella rubra</name>
    <name type="common">Chinese bayberry</name>
    <dbReference type="NCBI Taxonomy" id="262757"/>
    <lineage>
        <taxon>Eukaryota</taxon>
        <taxon>Viridiplantae</taxon>
        <taxon>Streptophyta</taxon>
        <taxon>Embryophyta</taxon>
        <taxon>Tracheophyta</taxon>
        <taxon>Spermatophyta</taxon>
        <taxon>Magnoliopsida</taxon>
        <taxon>eudicotyledons</taxon>
        <taxon>Gunneridae</taxon>
        <taxon>Pentapetalae</taxon>
        <taxon>rosids</taxon>
        <taxon>fabids</taxon>
        <taxon>Fagales</taxon>
        <taxon>Myricaceae</taxon>
        <taxon>Morella</taxon>
    </lineage>
</organism>
<dbReference type="InterPro" id="IPR002048">
    <property type="entry name" value="EF_hand_dom"/>
</dbReference>
<dbReference type="GO" id="GO:0005509">
    <property type="term" value="F:calcium ion binding"/>
    <property type="evidence" value="ECO:0007669"/>
    <property type="project" value="InterPro"/>
</dbReference>
<feature type="domain" description="EF-hand" evidence="2">
    <location>
        <begin position="18"/>
        <end position="53"/>
    </location>
</feature>
<comment type="caution">
    <text evidence="3">The sequence shown here is derived from an EMBL/GenBank/DDBJ whole genome shotgun (WGS) entry which is preliminary data.</text>
</comment>
<dbReference type="EMBL" id="RXIC02000021">
    <property type="protein sequence ID" value="KAB1219353.1"/>
    <property type="molecule type" value="Genomic_DNA"/>
</dbReference>
<dbReference type="PROSITE" id="PS00018">
    <property type="entry name" value="EF_HAND_1"/>
    <property type="match status" value="2"/>
</dbReference>
<accession>A0A6A1W386</accession>
<dbReference type="Proteomes" id="UP000516437">
    <property type="component" value="Chromosome 3"/>
</dbReference>
<dbReference type="InterPro" id="IPR011992">
    <property type="entry name" value="EF-hand-dom_pair"/>
</dbReference>